<name>A0ABV3VAN2_9MYCO</name>
<evidence type="ECO:0000256" key="1">
    <source>
        <dbReference type="SAM" id="MobiDB-lite"/>
    </source>
</evidence>
<dbReference type="NCBIfam" id="TIGR00996">
    <property type="entry name" value="Mtu_fam_mce"/>
    <property type="match status" value="1"/>
</dbReference>
<dbReference type="EMBL" id="JBDLOU010000004">
    <property type="protein sequence ID" value="MEX3737158.1"/>
    <property type="molecule type" value="Genomic_DNA"/>
</dbReference>
<reference evidence="4 5" key="1">
    <citation type="submission" date="2024-04" db="EMBL/GenBank/DDBJ databases">
        <title>Genomic Markers of Mycobacteria.</title>
        <authorList>
            <person name="Soliman M.S."/>
            <person name="Elkholy A."/>
            <person name="Soliman N.S."/>
            <person name="Abbas A."/>
            <person name="Khayrat S."/>
            <person name="Shawky S."/>
        </authorList>
    </citation>
    <scope>NUCLEOTIDE SEQUENCE [LARGE SCALE GENOMIC DNA]</scope>
    <source>
        <strain evidence="4 5">Egy-CU-AM5</strain>
    </source>
</reference>
<dbReference type="InterPro" id="IPR003399">
    <property type="entry name" value="Mce/MlaD"/>
</dbReference>
<evidence type="ECO:0000313" key="4">
    <source>
        <dbReference type="EMBL" id="MEX3737158.1"/>
    </source>
</evidence>
<accession>A0ABV3VAN2</accession>
<evidence type="ECO:0000313" key="5">
    <source>
        <dbReference type="Proteomes" id="UP001558474"/>
    </source>
</evidence>
<dbReference type="PANTHER" id="PTHR33371:SF15">
    <property type="entry name" value="LIPOPROTEIN LPRN"/>
    <property type="match status" value="1"/>
</dbReference>
<organism evidence="4 5">
    <name type="scientific">Mycolicibacterium porcinum</name>
    <dbReference type="NCBI Taxonomy" id="39693"/>
    <lineage>
        <taxon>Bacteria</taxon>
        <taxon>Bacillati</taxon>
        <taxon>Actinomycetota</taxon>
        <taxon>Actinomycetes</taxon>
        <taxon>Mycobacteriales</taxon>
        <taxon>Mycobacteriaceae</taxon>
        <taxon>Mycolicibacterium</taxon>
    </lineage>
</organism>
<feature type="domain" description="Mammalian cell entry C-terminal" evidence="3">
    <location>
        <begin position="183"/>
        <end position="305"/>
    </location>
</feature>
<sequence>MTRGKALRGKASRFGGRTLAIGSGAMLLAGCQFGGLNSLNMPGTAGHGKGSYTVTVELPDVATLPQNSPVMVDDVTVGSVSGLDAMQRPDGTFYAAVQLSLDGDVKLPANAVARVAQTSLLGSQHVQLSEPVDEPPQGQLREGSSLSLSKISRYPSTEEVLSSLGMVVNKGNLGALQDITDEAYAAVAGRAGSFAELIPRLAELTSSLDQQTNDIIAAADGLNRFASILARSKDNLGRTLDTLPGALKVLNDNRSNIVEAFTALRGFAEVGSRILSQTKDDFAADIKDLYPVIKAFNDNADDFIKDLEFLPTFPFHYKYLRNAVRGDYLNVFVTFDLTLRRFGESIFTTGGFDPNMKHLDEVINAPDWLTGDMANLSGQAADPFKIPAGTATQHEEKPK</sequence>
<proteinExistence type="predicted"/>
<dbReference type="Proteomes" id="UP001558474">
    <property type="component" value="Unassembled WGS sequence"/>
</dbReference>
<dbReference type="Pfam" id="PF02470">
    <property type="entry name" value="MlaD"/>
    <property type="match status" value="1"/>
</dbReference>
<evidence type="ECO:0000259" key="2">
    <source>
        <dbReference type="Pfam" id="PF02470"/>
    </source>
</evidence>
<dbReference type="Pfam" id="PF11887">
    <property type="entry name" value="Mce4_CUP1"/>
    <property type="match status" value="1"/>
</dbReference>
<dbReference type="InterPro" id="IPR005693">
    <property type="entry name" value="Mce"/>
</dbReference>
<feature type="domain" description="Mce/MlaD" evidence="2">
    <location>
        <begin position="51"/>
        <end position="130"/>
    </location>
</feature>
<evidence type="ECO:0000259" key="3">
    <source>
        <dbReference type="Pfam" id="PF11887"/>
    </source>
</evidence>
<dbReference type="InterPro" id="IPR052336">
    <property type="entry name" value="MlaD_Phospholipid_Transporter"/>
</dbReference>
<dbReference type="PANTHER" id="PTHR33371">
    <property type="entry name" value="INTERMEMBRANE PHOSPHOLIPID TRANSPORT SYSTEM BINDING PROTEIN MLAD-RELATED"/>
    <property type="match status" value="1"/>
</dbReference>
<comment type="caution">
    <text evidence="4">The sequence shown here is derived from an EMBL/GenBank/DDBJ whole genome shotgun (WGS) entry which is preliminary data.</text>
</comment>
<dbReference type="PROSITE" id="PS51257">
    <property type="entry name" value="PROKAR_LIPOPROTEIN"/>
    <property type="match status" value="1"/>
</dbReference>
<feature type="region of interest" description="Disordered" evidence="1">
    <location>
        <begin position="126"/>
        <end position="146"/>
    </location>
</feature>
<keyword evidence="5" id="KW-1185">Reference proteome</keyword>
<protein>
    <submittedName>
        <fullName evidence="4">MCE family protein</fullName>
    </submittedName>
</protein>
<dbReference type="RefSeq" id="WP_065457663.1">
    <property type="nucleotide sequence ID" value="NZ_JBDLOU010000004.1"/>
</dbReference>
<gene>
    <name evidence="4" type="ORF">ABFW12_02815</name>
</gene>
<dbReference type="InterPro" id="IPR024516">
    <property type="entry name" value="Mce_C"/>
</dbReference>